<dbReference type="InterPro" id="IPR001509">
    <property type="entry name" value="Epimerase_deHydtase"/>
</dbReference>
<dbReference type="SUPFAM" id="SSF51735">
    <property type="entry name" value="NAD(P)-binding Rossmann-fold domains"/>
    <property type="match status" value="1"/>
</dbReference>
<reference evidence="2 3" key="1">
    <citation type="journal article" date="2020" name="Microorganisms">
        <title>Osmotic Adaptation and Compatible Solute Biosynthesis of Phototrophic Bacteria as Revealed from Genome Analyses.</title>
        <authorList>
            <person name="Imhoff J.F."/>
            <person name="Rahn T."/>
            <person name="Kunzel S."/>
            <person name="Keller A."/>
            <person name="Neulinger S.C."/>
        </authorList>
    </citation>
    <scope>NUCLEOTIDE SEQUENCE [LARGE SCALE GENOMIC DNA]</scope>
    <source>
        <strain evidence="2 3">DSM 6210</strain>
    </source>
</reference>
<dbReference type="InterPro" id="IPR051783">
    <property type="entry name" value="NAD(P)-dependent_oxidoreduct"/>
</dbReference>
<dbReference type="PANTHER" id="PTHR48079">
    <property type="entry name" value="PROTEIN YEEZ"/>
    <property type="match status" value="1"/>
</dbReference>
<dbReference type="InterPro" id="IPR036291">
    <property type="entry name" value="NAD(P)-bd_dom_sf"/>
</dbReference>
<feature type="domain" description="NAD-dependent epimerase/dehydratase" evidence="1">
    <location>
        <begin position="8"/>
        <end position="235"/>
    </location>
</feature>
<protein>
    <submittedName>
        <fullName evidence="2">Epimerase</fullName>
    </submittedName>
</protein>
<sequence>MPLAGTRVLVTGATGAVGRRLVAALLADEARVSVLTRDPFRARSHWPGADVTLSRGDLTAPDSLAPALAGVEVVLHLASHAPPPDAKDLYAQPAHWTVSAEGTWHLVAAAAKAGVSRLVYLSSVMAMGTAAGASGQAAGEAMPCAPDTLYGRAKREAECAVLSLGAAHPGQVHTCVLRVPMVYGLDGAGNIARLVDAVARRRFPPWPRQHNRRSAVHVADVIKALRLAGTQPAAAGKLYLVTDGGAYSTRWLYEESCRALGRPVPDWTVPLWALRAAARLADGLQGLAGRALPLDSTGLQKLTGDAWYSSERISAELGFCAAHGLRAEIARLAGQYRGRGQADA</sequence>
<keyword evidence="3" id="KW-1185">Reference proteome</keyword>
<dbReference type="EMBL" id="NRRV01000046">
    <property type="protein sequence ID" value="MBK1632375.1"/>
    <property type="molecule type" value="Genomic_DNA"/>
</dbReference>
<name>A0ABS1CKC2_9GAMM</name>
<evidence type="ECO:0000313" key="2">
    <source>
        <dbReference type="EMBL" id="MBK1632375.1"/>
    </source>
</evidence>
<accession>A0ABS1CKC2</accession>
<dbReference type="PANTHER" id="PTHR48079:SF6">
    <property type="entry name" value="NAD(P)-BINDING DOMAIN-CONTAINING PROTEIN-RELATED"/>
    <property type="match status" value="1"/>
</dbReference>
<dbReference type="Proteomes" id="UP000748752">
    <property type="component" value="Unassembled WGS sequence"/>
</dbReference>
<evidence type="ECO:0000259" key="1">
    <source>
        <dbReference type="Pfam" id="PF01370"/>
    </source>
</evidence>
<proteinExistence type="predicted"/>
<dbReference type="Gene3D" id="3.40.50.720">
    <property type="entry name" value="NAD(P)-binding Rossmann-like Domain"/>
    <property type="match status" value="1"/>
</dbReference>
<evidence type="ECO:0000313" key="3">
    <source>
        <dbReference type="Proteomes" id="UP000748752"/>
    </source>
</evidence>
<comment type="caution">
    <text evidence="2">The sequence shown here is derived from an EMBL/GenBank/DDBJ whole genome shotgun (WGS) entry which is preliminary data.</text>
</comment>
<organism evidence="2 3">
    <name type="scientific">Thiohalocapsa halophila</name>
    <dbReference type="NCBI Taxonomy" id="69359"/>
    <lineage>
        <taxon>Bacteria</taxon>
        <taxon>Pseudomonadati</taxon>
        <taxon>Pseudomonadota</taxon>
        <taxon>Gammaproteobacteria</taxon>
        <taxon>Chromatiales</taxon>
        <taxon>Chromatiaceae</taxon>
        <taxon>Thiohalocapsa</taxon>
    </lineage>
</organism>
<gene>
    <name evidence="2" type="ORF">CKO31_16850</name>
</gene>
<dbReference type="Pfam" id="PF01370">
    <property type="entry name" value="Epimerase"/>
    <property type="match status" value="1"/>
</dbReference>